<dbReference type="InParanoid" id="A0A1S3K9W9"/>
<evidence type="ECO:0000256" key="1">
    <source>
        <dbReference type="SAM" id="MobiDB-lite"/>
    </source>
</evidence>
<dbReference type="OrthoDB" id="10261452at2759"/>
<dbReference type="RefSeq" id="XP_013419425.1">
    <property type="nucleotide sequence ID" value="XM_013563971.1"/>
</dbReference>
<dbReference type="GO" id="GO:0006364">
    <property type="term" value="P:rRNA processing"/>
    <property type="evidence" value="ECO:0007669"/>
    <property type="project" value="InterPro"/>
</dbReference>
<protein>
    <submittedName>
        <fullName evidence="4">Suppressor of SWI4 1 homolog</fullName>
    </submittedName>
</protein>
<dbReference type="GO" id="GO:0019843">
    <property type="term" value="F:rRNA binding"/>
    <property type="evidence" value="ECO:0007669"/>
    <property type="project" value="InterPro"/>
</dbReference>
<evidence type="ECO:0000313" key="3">
    <source>
        <dbReference type="Proteomes" id="UP000085678"/>
    </source>
</evidence>
<feature type="region of interest" description="Disordered" evidence="1">
    <location>
        <begin position="1"/>
        <end position="28"/>
    </location>
</feature>
<evidence type="ECO:0000313" key="4">
    <source>
        <dbReference type="RefSeq" id="XP_013419425.1"/>
    </source>
</evidence>
<dbReference type="InterPro" id="IPR007109">
    <property type="entry name" value="Brix"/>
</dbReference>
<accession>A0A1S3K9W9</accession>
<dbReference type="InterPro" id="IPR045112">
    <property type="entry name" value="PPAN-like"/>
</dbReference>
<feature type="compositionally biased region" description="Basic and acidic residues" evidence="1">
    <location>
        <begin position="328"/>
        <end position="368"/>
    </location>
</feature>
<reference evidence="4" key="1">
    <citation type="submission" date="2025-08" db="UniProtKB">
        <authorList>
            <consortium name="RefSeq"/>
        </authorList>
    </citation>
    <scope>IDENTIFICATION</scope>
    <source>
        <tissue evidence="4">Gonads</tissue>
    </source>
</reference>
<dbReference type="GeneID" id="106180086"/>
<dbReference type="Proteomes" id="UP000085678">
    <property type="component" value="Unplaced"/>
</dbReference>
<feature type="compositionally biased region" description="Basic and acidic residues" evidence="1">
    <location>
        <begin position="404"/>
        <end position="416"/>
    </location>
</feature>
<gene>
    <name evidence="4" type="primary">LOC106180086</name>
</gene>
<feature type="domain" description="Brix" evidence="2">
    <location>
        <begin position="29"/>
        <end position="292"/>
    </location>
</feature>
<dbReference type="Pfam" id="PF04427">
    <property type="entry name" value="Brix"/>
    <property type="match status" value="1"/>
</dbReference>
<feature type="compositionally biased region" description="Basic residues" evidence="1">
    <location>
        <begin position="456"/>
        <end position="480"/>
    </location>
</feature>
<dbReference type="GO" id="GO:0000027">
    <property type="term" value="P:ribosomal large subunit assembly"/>
    <property type="evidence" value="ECO:0007669"/>
    <property type="project" value="TreeGrafter"/>
</dbReference>
<name>A0A1S3K9W9_LINAN</name>
<evidence type="ECO:0000259" key="2">
    <source>
        <dbReference type="PROSITE" id="PS50833"/>
    </source>
</evidence>
<dbReference type="PANTHER" id="PTHR12661:SF5">
    <property type="entry name" value="SUPPRESSOR OF SWI4 1 HOMOLOG"/>
    <property type="match status" value="1"/>
</dbReference>
<sequence>MGKRKKGKATKKTKQSQAQNAEEHYKKAPHSFVINRGHVGKNVSELITDMRRVMSPYTASKLKTRRKNVLKDFVTIAGTLNVSHLLMFTKSETSTNLRVTRLPRGPTLTFQVQKFSLCKDVVSSLKRHNMDPKQFNLHPLLVMNNFTGEGVHLKLMSSMFQNLFPSINVTKVKLNDIRRCVLFNYNQEDETIEFRHYNIKVVPVGMGRAVKKLIKAKIPNMSRFDDVSEFVLGGGNLSESEAEMDGPHNEVVLPQHMSSRGNIKSAQSAIRLTEIGPRMTLQLVKIEDGMCSGDVLFHRFVKKTEKEIQAAKEFREHKKKLKLKRKQQQMERIKEKEKEKEGHKEKCLAGMDKNKEEEKNNETSKDAEEMSDEDDVEYYKQELGSAPDPDLFPVGGQKRKRKMKTDIPEKRKKIETNSRQQRKPQKQFSSNKSKGSMDKTKSKKSIHRSNREQRGPRKNGNKFRKTGKGKNFKGKKQQRK</sequence>
<dbReference type="AlphaFoldDB" id="A0A1S3K9W9"/>
<organism evidence="3 4">
    <name type="scientific">Lingula anatina</name>
    <name type="common">Brachiopod</name>
    <name type="synonym">Lingula unguis</name>
    <dbReference type="NCBI Taxonomy" id="7574"/>
    <lineage>
        <taxon>Eukaryota</taxon>
        <taxon>Metazoa</taxon>
        <taxon>Spiralia</taxon>
        <taxon>Lophotrochozoa</taxon>
        <taxon>Brachiopoda</taxon>
        <taxon>Linguliformea</taxon>
        <taxon>Lingulata</taxon>
        <taxon>Lingulida</taxon>
        <taxon>Linguloidea</taxon>
        <taxon>Lingulidae</taxon>
        <taxon>Lingula</taxon>
    </lineage>
</organism>
<dbReference type="PROSITE" id="PS50833">
    <property type="entry name" value="BRIX"/>
    <property type="match status" value="1"/>
</dbReference>
<dbReference type="STRING" id="7574.A0A1S3K9W9"/>
<dbReference type="FunCoup" id="A0A1S3K9W9">
    <property type="interactions" value="1339"/>
</dbReference>
<keyword evidence="3" id="KW-1185">Reference proteome</keyword>
<dbReference type="PANTHER" id="PTHR12661">
    <property type="entry name" value="PETER PAN-RELATED"/>
    <property type="match status" value="1"/>
</dbReference>
<dbReference type="KEGG" id="lak:106180086"/>
<dbReference type="SMART" id="SM00879">
    <property type="entry name" value="Brix"/>
    <property type="match status" value="1"/>
</dbReference>
<feature type="region of interest" description="Disordered" evidence="1">
    <location>
        <begin position="319"/>
        <end position="480"/>
    </location>
</feature>
<feature type="compositionally biased region" description="Basic residues" evidence="1">
    <location>
        <begin position="1"/>
        <end position="14"/>
    </location>
</feature>
<dbReference type="GO" id="GO:0030687">
    <property type="term" value="C:preribosome, large subunit precursor"/>
    <property type="evidence" value="ECO:0007669"/>
    <property type="project" value="TreeGrafter"/>
</dbReference>
<proteinExistence type="predicted"/>